<keyword evidence="2" id="KW-1185">Reference proteome</keyword>
<organism evidence="1 2">
    <name type="scientific">Parasporobacterium paucivorans DSM 15970</name>
    <dbReference type="NCBI Taxonomy" id="1122934"/>
    <lineage>
        <taxon>Bacteria</taxon>
        <taxon>Bacillati</taxon>
        <taxon>Bacillota</taxon>
        <taxon>Clostridia</taxon>
        <taxon>Lachnospirales</taxon>
        <taxon>Lachnospiraceae</taxon>
        <taxon>Parasporobacterium</taxon>
    </lineage>
</organism>
<proteinExistence type="predicted"/>
<dbReference type="Proteomes" id="UP000184342">
    <property type="component" value="Unassembled WGS sequence"/>
</dbReference>
<evidence type="ECO:0000313" key="1">
    <source>
        <dbReference type="EMBL" id="SHI80641.1"/>
    </source>
</evidence>
<dbReference type="AlphaFoldDB" id="A0A1M6E5C8"/>
<gene>
    <name evidence="1" type="ORF">SAMN02745691_00862</name>
</gene>
<dbReference type="EMBL" id="FQYT01000007">
    <property type="protein sequence ID" value="SHI80641.1"/>
    <property type="molecule type" value="Genomic_DNA"/>
</dbReference>
<accession>A0A1M6E5C8</accession>
<evidence type="ECO:0000313" key="2">
    <source>
        <dbReference type="Proteomes" id="UP000184342"/>
    </source>
</evidence>
<dbReference type="STRING" id="1122934.SAMN02745691_00862"/>
<sequence>MLNLYIKQYSSYTSVKDYMRNTYSGGVLFFQFEDNKISRHSYRKGGCFFVTLKVGSAHDYLDQPHDYNSADESDG</sequence>
<reference evidence="1 2" key="1">
    <citation type="submission" date="2016-11" db="EMBL/GenBank/DDBJ databases">
        <authorList>
            <person name="Jaros S."/>
            <person name="Januszkiewicz K."/>
            <person name="Wedrychowicz H."/>
        </authorList>
    </citation>
    <scope>NUCLEOTIDE SEQUENCE [LARGE SCALE GENOMIC DNA]</scope>
    <source>
        <strain evidence="1 2">DSM 15970</strain>
    </source>
</reference>
<protein>
    <submittedName>
        <fullName evidence="1">Uncharacterized protein</fullName>
    </submittedName>
</protein>
<name>A0A1M6E5C8_9FIRM</name>